<dbReference type="GO" id="GO:0006508">
    <property type="term" value="P:proteolysis"/>
    <property type="evidence" value="ECO:0007669"/>
    <property type="project" value="UniProtKB-KW"/>
</dbReference>
<keyword evidence="2" id="KW-0378">Hydrolase</keyword>
<dbReference type="InterPro" id="IPR019533">
    <property type="entry name" value="Peptidase_S26"/>
</dbReference>
<evidence type="ECO:0000256" key="3">
    <source>
        <dbReference type="ARBA" id="ARBA00023136"/>
    </source>
</evidence>
<evidence type="ECO:0000313" key="5">
    <source>
        <dbReference type="EMBL" id="GAA1087383.1"/>
    </source>
</evidence>
<dbReference type="Proteomes" id="UP001499987">
    <property type="component" value="Unassembled WGS sequence"/>
</dbReference>
<evidence type="ECO:0000259" key="4">
    <source>
        <dbReference type="Pfam" id="PF00717"/>
    </source>
</evidence>
<dbReference type="Pfam" id="PF00717">
    <property type="entry name" value="Peptidase_S24"/>
    <property type="match status" value="1"/>
</dbReference>
<dbReference type="InterPro" id="IPR052064">
    <property type="entry name" value="Mito_IMP1_subunit"/>
</dbReference>
<name>A0ABN1THV0_9ACTN</name>
<dbReference type="PANTHER" id="PTHR12383">
    <property type="entry name" value="PROTEASE FAMILY S26 MITOCHONDRIAL INNER MEMBRANE PROTEASE-RELATED"/>
    <property type="match status" value="1"/>
</dbReference>
<keyword evidence="3" id="KW-0472">Membrane</keyword>
<dbReference type="PANTHER" id="PTHR12383:SF16">
    <property type="entry name" value="MITOCHONDRIAL INNER MEMBRANE PROTEASE SUBUNIT 1"/>
    <property type="match status" value="1"/>
</dbReference>
<reference evidence="5 6" key="1">
    <citation type="journal article" date="2019" name="Int. J. Syst. Evol. Microbiol.">
        <title>The Global Catalogue of Microorganisms (GCM) 10K type strain sequencing project: providing services to taxonomists for standard genome sequencing and annotation.</title>
        <authorList>
            <consortium name="The Broad Institute Genomics Platform"/>
            <consortium name="The Broad Institute Genome Sequencing Center for Infectious Disease"/>
            <person name="Wu L."/>
            <person name="Ma J."/>
        </authorList>
    </citation>
    <scope>NUCLEOTIDE SEQUENCE [LARGE SCALE GENOMIC DNA]</scope>
    <source>
        <strain evidence="5 6">JCM 13002</strain>
    </source>
</reference>
<evidence type="ECO:0000256" key="1">
    <source>
        <dbReference type="ARBA" id="ARBA00004308"/>
    </source>
</evidence>
<comment type="caution">
    <text evidence="5">The sequence shown here is derived from an EMBL/GenBank/DDBJ whole genome shotgun (WGS) entry which is preliminary data.</text>
</comment>
<dbReference type="CDD" id="cd06530">
    <property type="entry name" value="S26_SPase_I"/>
    <property type="match status" value="1"/>
</dbReference>
<dbReference type="GO" id="GO:0008233">
    <property type="term" value="F:peptidase activity"/>
    <property type="evidence" value="ECO:0007669"/>
    <property type="project" value="UniProtKB-KW"/>
</dbReference>
<keyword evidence="6" id="KW-1185">Reference proteome</keyword>
<protein>
    <submittedName>
        <fullName evidence="5">Nickel-type superoxide dismutase maturation protease</fullName>
    </submittedName>
</protein>
<evidence type="ECO:0000313" key="6">
    <source>
        <dbReference type="Proteomes" id="UP001499987"/>
    </source>
</evidence>
<organism evidence="5 6">
    <name type="scientific">Kitasatospora arboriphila</name>
    <dbReference type="NCBI Taxonomy" id="258052"/>
    <lineage>
        <taxon>Bacteria</taxon>
        <taxon>Bacillati</taxon>
        <taxon>Actinomycetota</taxon>
        <taxon>Actinomycetes</taxon>
        <taxon>Kitasatosporales</taxon>
        <taxon>Streptomycetaceae</taxon>
        <taxon>Kitasatospora</taxon>
    </lineage>
</organism>
<evidence type="ECO:0000256" key="2">
    <source>
        <dbReference type="ARBA" id="ARBA00022801"/>
    </source>
</evidence>
<dbReference type="InterPro" id="IPR015927">
    <property type="entry name" value="Peptidase_S24_S26A/B/C"/>
</dbReference>
<dbReference type="Gene3D" id="2.10.109.10">
    <property type="entry name" value="Umud Fragment, subunit A"/>
    <property type="match status" value="1"/>
</dbReference>
<gene>
    <name evidence="5" type="primary">sodX</name>
    <name evidence="5" type="ORF">GCM10009663_33780</name>
</gene>
<keyword evidence="5" id="KW-0645">Protease</keyword>
<dbReference type="InterPro" id="IPR014124">
    <property type="entry name" value="Pept_S26A_Sod_Ni_maturase"/>
</dbReference>
<dbReference type="SUPFAM" id="SSF51306">
    <property type="entry name" value="LexA/Signal peptidase"/>
    <property type="match status" value="1"/>
</dbReference>
<dbReference type="EMBL" id="BAAALD010000029">
    <property type="protein sequence ID" value="GAA1087383.1"/>
    <property type="molecule type" value="Genomic_DNA"/>
</dbReference>
<sequence>MAEEREPDGGGLLPLGVIDVAGPSMRPALHDGDRVLVRYGARIRPGAVVVVRHPLRQDLLVVKRAVGRRPGGWWLLSDNPLVTSDSREYGAVPAELVLGRVLLRLRPRPAWLAPPRSLERVLNGAVLGRLPGLAARFGVHAPLDVES</sequence>
<dbReference type="RefSeq" id="WP_344624438.1">
    <property type="nucleotide sequence ID" value="NZ_BAAALD010000029.1"/>
</dbReference>
<accession>A0ABN1THV0</accession>
<dbReference type="InterPro" id="IPR036286">
    <property type="entry name" value="LexA/Signal_pep-like_sf"/>
</dbReference>
<comment type="subcellular location">
    <subcellularLocation>
        <location evidence="1">Endomembrane system</location>
    </subcellularLocation>
</comment>
<proteinExistence type="predicted"/>
<feature type="domain" description="Peptidase S24/S26A/S26B/S26C" evidence="4">
    <location>
        <begin position="17"/>
        <end position="81"/>
    </location>
</feature>
<dbReference type="NCBIfam" id="TIGR02754">
    <property type="entry name" value="sod_Ni_protease"/>
    <property type="match status" value="1"/>
</dbReference>